<dbReference type="Gene3D" id="2.10.70.10">
    <property type="entry name" value="Complement Module, domain 1"/>
    <property type="match status" value="3"/>
</dbReference>
<sequence length="188" mass="21400">QVLFQVQCPDDPPEEHMYDGVRAWWQNKLGDFVSYSCRKGYERSGGARYATCTRDGWTPKPFCQGSSGCRTPPPLEDGDTVVIIKQEYEHNEKVQYVCQQSYVMEGGPYKTCNGGVWTGDIRCLKPCTVNTAEMNRRNIEFRYGYENKLYAPHNGYLTFSCKGGTRQVGSESMRRKCTDGQINLPTCQ</sequence>
<dbReference type="PROSITE" id="PS50923">
    <property type="entry name" value="SUSHI"/>
    <property type="match status" value="2"/>
</dbReference>
<dbReference type="PANTHER" id="PTHR45785:SF2">
    <property type="entry name" value="COMPLEMENT FACTOR H-RELATED"/>
    <property type="match status" value="1"/>
</dbReference>
<feature type="disulfide bond" evidence="5">
    <location>
        <begin position="69"/>
        <end position="112"/>
    </location>
</feature>
<keyword evidence="3" id="KW-0732">Signal</keyword>
<dbReference type="GeneTree" id="ENSGT00940000174597"/>
<dbReference type="Proteomes" id="UP000264800">
    <property type="component" value="Unplaced"/>
</dbReference>
<name>A0A3Q2ZZY6_KRYMA</name>
<evidence type="ECO:0000313" key="7">
    <source>
        <dbReference type="Ensembl" id="ENSKMAP00000009458.1"/>
    </source>
</evidence>
<evidence type="ECO:0000256" key="5">
    <source>
        <dbReference type="PROSITE-ProRule" id="PRU00302"/>
    </source>
</evidence>
<dbReference type="Pfam" id="PF00084">
    <property type="entry name" value="Sushi"/>
    <property type="match status" value="2"/>
</dbReference>
<accession>A0A3Q2ZZY6</accession>
<evidence type="ECO:0000256" key="1">
    <source>
        <dbReference type="ARBA" id="ARBA00004328"/>
    </source>
</evidence>
<evidence type="ECO:0000256" key="4">
    <source>
        <dbReference type="ARBA" id="ARBA00023157"/>
    </source>
</evidence>
<dbReference type="SMART" id="SM00032">
    <property type="entry name" value="CCP"/>
    <property type="match status" value="3"/>
</dbReference>
<dbReference type="SUPFAM" id="SSF57535">
    <property type="entry name" value="Complement control module/SCR domain"/>
    <property type="match status" value="3"/>
</dbReference>
<comment type="caution">
    <text evidence="5">Lacks conserved residue(s) required for the propagation of feature annotation.</text>
</comment>
<dbReference type="InterPro" id="IPR035976">
    <property type="entry name" value="Sushi/SCR/CCP_sf"/>
</dbReference>
<feature type="domain" description="Sushi" evidence="6">
    <location>
        <begin position="67"/>
        <end position="125"/>
    </location>
</feature>
<dbReference type="OMA" id="MGIHNIR"/>
<dbReference type="AlphaFoldDB" id="A0A3Q2ZZY6"/>
<keyword evidence="2 5" id="KW-0768">Sushi</keyword>
<protein>
    <recommendedName>
        <fullName evidence="6">Sushi domain-containing protein</fullName>
    </recommendedName>
</protein>
<proteinExistence type="predicted"/>
<dbReference type="PANTHER" id="PTHR45785">
    <property type="entry name" value="COMPLEMENT FACTOR H-RELATED"/>
    <property type="match status" value="1"/>
</dbReference>
<reference evidence="7" key="1">
    <citation type="submission" date="2025-08" db="UniProtKB">
        <authorList>
            <consortium name="Ensembl"/>
        </authorList>
    </citation>
    <scope>IDENTIFICATION</scope>
</reference>
<organism evidence="7 8">
    <name type="scientific">Kryptolebias marmoratus</name>
    <name type="common">Mangrove killifish</name>
    <name type="synonym">Rivulus marmoratus</name>
    <dbReference type="NCBI Taxonomy" id="37003"/>
    <lineage>
        <taxon>Eukaryota</taxon>
        <taxon>Metazoa</taxon>
        <taxon>Chordata</taxon>
        <taxon>Craniata</taxon>
        <taxon>Vertebrata</taxon>
        <taxon>Euteleostomi</taxon>
        <taxon>Actinopterygii</taxon>
        <taxon>Neopterygii</taxon>
        <taxon>Teleostei</taxon>
        <taxon>Neoteleostei</taxon>
        <taxon>Acanthomorphata</taxon>
        <taxon>Ovalentaria</taxon>
        <taxon>Atherinomorphae</taxon>
        <taxon>Cyprinodontiformes</taxon>
        <taxon>Rivulidae</taxon>
        <taxon>Kryptolebias</taxon>
    </lineage>
</organism>
<dbReference type="Ensembl" id="ENSKMAT00000009603.1">
    <property type="protein sequence ID" value="ENSKMAP00000009458.1"/>
    <property type="gene ID" value="ENSKMAG00000007087.1"/>
</dbReference>
<feature type="domain" description="Sushi" evidence="6">
    <location>
        <begin position="6"/>
        <end position="65"/>
    </location>
</feature>
<comment type="subcellular location">
    <subcellularLocation>
        <location evidence="1">Virion</location>
    </subcellularLocation>
</comment>
<reference evidence="7" key="2">
    <citation type="submission" date="2025-09" db="UniProtKB">
        <authorList>
            <consortium name="Ensembl"/>
        </authorList>
    </citation>
    <scope>IDENTIFICATION</scope>
</reference>
<dbReference type="InterPro" id="IPR000436">
    <property type="entry name" value="Sushi_SCR_CCP_dom"/>
</dbReference>
<evidence type="ECO:0000313" key="8">
    <source>
        <dbReference type="Proteomes" id="UP000264800"/>
    </source>
</evidence>
<keyword evidence="4 5" id="KW-1015">Disulfide bond</keyword>
<evidence type="ECO:0000256" key="3">
    <source>
        <dbReference type="ARBA" id="ARBA00022729"/>
    </source>
</evidence>
<evidence type="ECO:0000256" key="2">
    <source>
        <dbReference type="ARBA" id="ARBA00022659"/>
    </source>
</evidence>
<evidence type="ECO:0000259" key="6">
    <source>
        <dbReference type="PROSITE" id="PS50923"/>
    </source>
</evidence>
<dbReference type="InterPro" id="IPR051503">
    <property type="entry name" value="ComplSys_Reg/VirEntry_Med"/>
</dbReference>
<dbReference type="CDD" id="cd00033">
    <property type="entry name" value="CCP"/>
    <property type="match status" value="2"/>
</dbReference>
<keyword evidence="8" id="KW-1185">Reference proteome</keyword>